<feature type="compositionally biased region" description="Polar residues" evidence="3">
    <location>
        <begin position="687"/>
        <end position="700"/>
    </location>
</feature>
<reference evidence="5" key="1">
    <citation type="submission" date="2021-11" db="EMBL/GenBank/DDBJ databases">
        <authorList>
            <person name="Schell T."/>
        </authorList>
    </citation>
    <scope>NUCLEOTIDE SEQUENCE</scope>
    <source>
        <strain evidence="5">M5</strain>
    </source>
</reference>
<keyword evidence="1" id="KW-0539">Nucleus</keyword>
<dbReference type="Pfam" id="PF00505">
    <property type="entry name" value="HMG_box"/>
    <property type="match status" value="1"/>
</dbReference>
<dbReference type="Proteomes" id="UP000789390">
    <property type="component" value="Unassembled WGS sequence"/>
</dbReference>
<feature type="compositionally biased region" description="Low complexity" evidence="3">
    <location>
        <begin position="665"/>
        <end position="676"/>
    </location>
</feature>
<protein>
    <recommendedName>
        <fullName evidence="4">HMG box domain-containing protein</fullName>
    </recommendedName>
</protein>
<feature type="compositionally biased region" description="Polar residues" evidence="3">
    <location>
        <begin position="1"/>
        <end position="12"/>
    </location>
</feature>
<feature type="compositionally biased region" description="Pro residues" evidence="3">
    <location>
        <begin position="578"/>
        <end position="591"/>
    </location>
</feature>
<sequence length="700" mass="76958">MALPQNYRQNAMASPAPIPSTGSSHAMNHNHGMPVSFNILKERLRASGSQGMSKDASNQNPFVMNPHGHPQFNPIKLGTKFAVSGTNTLKPPKAPEKPLMPYMRYSRKVWDEVKAANQELKLWEIGKIIGQMWRDLPDGDKQEFVEEYETEKIEYERTLKAYHNSPAYQSYITAKSKAQQGADEKESASERGMSAKAAFNDRRIEIQPAEDEEDIDDGMSVKHVAHARYIRNHRLVHEIFSDVVVPDVRSVVTTARMQVLKRQVHSLTMHQKKLETELQQIEEKFDSKKRKFVESSSVFQEDLVRTCRKPIDEETFQSMVEQQTEIIKKERERERERQAELMREREAAAAVAALQAEKEAAIAAAAAAAAAASAPTPPTPVEPMETDDASSAMVKEEPQKDRIVSVAAPLEIKPEESTVAPPVNQETPSFAPVPMETEETKPAITEPVKVDEQKREESPAAGPPPAAPTPAIDTPPMQAAPVVEVAPVNPVEATPVVMEYAPVVEAPPIVQAPPVAEPPSVIIQTAVVAPPVVEAVPVVAAPHVPVESHVIHNPLVEPPPVVPVYPQPTAAECLPVPPVVETPRQPTPPLPTAEHAPHHSFEPHHPATRHKNPLQLRTFPSLLSNLSLLEPVVEEPSVKPEPVTEKKEDEVSQPTISEPVHAPEETLPTTTVTTAQPEEEKPQQPEIGQTSDSQAPTTEA</sequence>
<proteinExistence type="predicted"/>
<dbReference type="SUPFAM" id="SSF47095">
    <property type="entry name" value="HMG-box"/>
    <property type="match status" value="1"/>
</dbReference>
<keyword evidence="6" id="KW-1185">Reference proteome</keyword>
<feature type="domain" description="HMG box" evidence="4">
    <location>
        <begin position="95"/>
        <end position="163"/>
    </location>
</feature>
<evidence type="ECO:0000256" key="2">
    <source>
        <dbReference type="SAM" id="Coils"/>
    </source>
</evidence>
<feature type="region of interest" description="Disordered" evidence="3">
    <location>
        <begin position="1"/>
        <end position="32"/>
    </location>
</feature>
<feature type="region of interest" description="Disordered" evidence="3">
    <location>
        <begin position="373"/>
        <end position="400"/>
    </location>
</feature>
<dbReference type="EMBL" id="CAKKLH010000192">
    <property type="protein sequence ID" value="CAH0105659.1"/>
    <property type="molecule type" value="Genomic_DNA"/>
</dbReference>
<dbReference type="Gene3D" id="1.10.30.10">
    <property type="entry name" value="High mobility group box domain"/>
    <property type="match status" value="1"/>
</dbReference>
<dbReference type="CDD" id="cd21983">
    <property type="entry name" value="HMG-box_SMARCE1"/>
    <property type="match status" value="1"/>
</dbReference>
<dbReference type="InterPro" id="IPR036910">
    <property type="entry name" value="HMG_box_dom_sf"/>
</dbReference>
<feature type="compositionally biased region" description="Basic and acidic residues" evidence="3">
    <location>
        <begin position="595"/>
        <end position="605"/>
    </location>
</feature>
<dbReference type="FunFam" id="1.10.30.10:FF:000048">
    <property type="entry name" value="Putative SWI/SNF-related matrix-associated actin-dependent regulator chromatin subfamily E member"/>
    <property type="match status" value="1"/>
</dbReference>
<feature type="region of interest" description="Disordered" evidence="3">
    <location>
        <begin position="578"/>
        <end position="611"/>
    </location>
</feature>
<evidence type="ECO:0000256" key="1">
    <source>
        <dbReference type="PROSITE-ProRule" id="PRU00267"/>
    </source>
</evidence>
<dbReference type="GO" id="GO:0031492">
    <property type="term" value="F:nucleosomal DNA binding"/>
    <property type="evidence" value="ECO:0007669"/>
    <property type="project" value="TreeGrafter"/>
</dbReference>
<dbReference type="OrthoDB" id="30931at2759"/>
<dbReference type="GO" id="GO:0045892">
    <property type="term" value="P:negative regulation of DNA-templated transcription"/>
    <property type="evidence" value="ECO:0007669"/>
    <property type="project" value="TreeGrafter"/>
</dbReference>
<keyword evidence="2" id="KW-0175">Coiled coil</keyword>
<dbReference type="GO" id="GO:0016514">
    <property type="term" value="C:SWI/SNF complex"/>
    <property type="evidence" value="ECO:0007669"/>
    <property type="project" value="TreeGrafter"/>
</dbReference>
<name>A0A8J2RN20_9CRUS</name>
<dbReference type="AlphaFoldDB" id="A0A8J2RN20"/>
<comment type="caution">
    <text evidence="5">The sequence shown here is derived from an EMBL/GenBank/DDBJ whole genome shotgun (WGS) entry which is preliminary data.</text>
</comment>
<evidence type="ECO:0000259" key="4">
    <source>
        <dbReference type="PROSITE" id="PS50118"/>
    </source>
</evidence>
<accession>A0A8J2RN20</accession>
<feature type="DNA-binding region" description="HMG box" evidence="1">
    <location>
        <begin position="95"/>
        <end position="163"/>
    </location>
</feature>
<feature type="region of interest" description="Disordered" evidence="3">
    <location>
        <begin position="414"/>
        <end position="476"/>
    </location>
</feature>
<feature type="compositionally biased region" description="Basic and acidic residues" evidence="3">
    <location>
        <begin position="448"/>
        <end position="458"/>
    </location>
</feature>
<evidence type="ECO:0000313" key="5">
    <source>
        <dbReference type="EMBL" id="CAH0105659.1"/>
    </source>
</evidence>
<evidence type="ECO:0000256" key="3">
    <source>
        <dbReference type="SAM" id="MobiDB-lite"/>
    </source>
</evidence>
<organism evidence="5 6">
    <name type="scientific">Daphnia galeata</name>
    <dbReference type="NCBI Taxonomy" id="27404"/>
    <lineage>
        <taxon>Eukaryota</taxon>
        <taxon>Metazoa</taxon>
        <taxon>Ecdysozoa</taxon>
        <taxon>Arthropoda</taxon>
        <taxon>Crustacea</taxon>
        <taxon>Branchiopoda</taxon>
        <taxon>Diplostraca</taxon>
        <taxon>Cladocera</taxon>
        <taxon>Anomopoda</taxon>
        <taxon>Daphniidae</taxon>
        <taxon>Daphnia</taxon>
    </lineage>
</organism>
<feature type="coiled-coil region" evidence="2">
    <location>
        <begin position="264"/>
        <end position="291"/>
    </location>
</feature>
<dbReference type="PANTHER" id="PTHR46232">
    <property type="entry name" value="SMARCE1 REGULATOR OF CHROMATIN"/>
    <property type="match status" value="1"/>
</dbReference>
<evidence type="ECO:0000313" key="6">
    <source>
        <dbReference type="Proteomes" id="UP000789390"/>
    </source>
</evidence>
<feature type="compositionally biased region" description="Basic and acidic residues" evidence="3">
    <location>
        <begin position="636"/>
        <end position="650"/>
    </location>
</feature>
<gene>
    <name evidence="5" type="ORF">DGAL_LOCUS8718</name>
</gene>
<dbReference type="SMART" id="SM00398">
    <property type="entry name" value="HMG"/>
    <property type="match status" value="1"/>
</dbReference>
<dbReference type="InterPro" id="IPR009071">
    <property type="entry name" value="HMG_box_dom"/>
</dbReference>
<keyword evidence="1" id="KW-0238">DNA-binding</keyword>
<dbReference type="PROSITE" id="PS50118">
    <property type="entry name" value="HMG_BOX_2"/>
    <property type="match status" value="1"/>
</dbReference>
<dbReference type="GO" id="GO:0016922">
    <property type="term" value="F:nuclear receptor binding"/>
    <property type="evidence" value="ECO:0007669"/>
    <property type="project" value="TreeGrafter"/>
</dbReference>
<feature type="region of interest" description="Disordered" evidence="3">
    <location>
        <begin position="176"/>
        <end position="196"/>
    </location>
</feature>
<dbReference type="PANTHER" id="PTHR46232:SF1">
    <property type="entry name" value="SWI_SNF-RELATED MATRIX-ASSOCIATED ACTIN-DEPENDENT REGULATOR OF CHROMATIN SUBFAMILY E MEMBER 1"/>
    <property type="match status" value="1"/>
</dbReference>
<feature type="region of interest" description="Disordered" evidence="3">
    <location>
        <begin position="634"/>
        <end position="700"/>
    </location>
</feature>